<accession>A0A914H5Q8</accession>
<feature type="chain" id="PRO_5037663858" evidence="2">
    <location>
        <begin position="36"/>
        <end position="144"/>
    </location>
</feature>
<evidence type="ECO:0000313" key="3">
    <source>
        <dbReference type="Proteomes" id="UP000887572"/>
    </source>
</evidence>
<keyword evidence="1" id="KW-1133">Transmembrane helix</keyword>
<dbReference type="Proteomes" id="UP000887572">
    <property type="component" value="Unplaced"/>
</dbReference>
<dbReference type="WBParaSite" id="Gr19_v10_g13460.t1">
    <property type="protein sequence ID" value="Gr19_v10_g13460.t1"/>
    <property type="gene ID" value="Gr19_v10_g13460"/>
</dbReference>
<proteinExistence type="predicted"/>
<reference evidence="4" key="1">
    <citation type="submission" date="2022-11" db="UniProtKB">
        <authorList>
            <consortium name="WormBaseParasite"/>
        </authorList>
    </citation>
    <scope>IDENTIFICATION</scope>
</reference>
<evidence type="ECO:0000256" key="1">
    <source>
        <dbReference type="SAM" id="Phobius"/>
    </source>
</evidence>
<feature type="transmembrane region" description="Helical" evidence="1">
    <location>
        <begin position="116"/>
        <end position="139"/>
    </location>
</feature>
<evidence type="ECO:0000313" key="4">
    <source>
        <dbReference type="WBParaSite" id="Gr19_v10_g13460.t1"/>
    </source>
</evidence>
<keyword evidence="1" id="KW-0812">Transmembrane</keyword>
<keyword evidence="2" id="KW-0732">Signal</keyword>
<feature type="signal peptide" evidence="2">
    <location>
        <begin position="1"/>
        <end position="35"/>
    </location>
</feature>
<name>A0A914H5Q8_GLORO</name>
<organism evidence="3 4">
    <name type="scientific">Globodera rostochiensis</name>
    <name type="common">Golden nematode worm</name>
    <name type="synonym">Heterodera rostochiensis</name>
    <dbReference type="NCBI Taxonomy" id="31243"/>
    <lineage>
        <taxon>Eukaryota</taxon>
        <taxon>Metazoa</taxon>
        <taxon>Ecdysozoa</taxon>
        <taxon>Nematoda</taxon>
        <taxon>Chromadorea</taxon>
        <taxon>Rhabditida</taxon>
        <taxon>Tylenchina</taxon>
        <taxon>Tylenchomorpha</taxon>
        <taxon>Tylenchoidea</taxon>
        <taxon>Heteroderidae</taxon>
        <taxon>Heteroderinae</taxon>
        <taxon>Globodera</taxon>
    </lineage>
</organism>
<keyword evidence="3" id="KW-1185">Reference proteome</keyword>
<keyword evidence="1" id="KW-0472">Membrane</keyword>
<protein>
    <submittedName>
        <fullName evidence="4">Uncharacterized protein</fullName>
    </submittedName>
</protein>
<dbReference type="AlphaFoldDB" id="A0A914H5Q8"/>
<evidence type="ECO:0000256" key="2">
    <source>
        <dbReference type="SAM" id="SignalP"/>
    </source>
</evidence>
<sequence>MRPFFPSIPFFPHHPVVVVVALFGTVFVAFDSARGEVLCDGLPDGGRLFCHVACCIRQQGNRQSYYCCGGNDDGTLPSELYREGGRQPLVYRADQRPDRYSSSSVTYSTIDWWNTLLISLAVSIVLSVVLSLLCCLLCARRRRN</sequence>